<keyword evidence="1" id="KW-1133">Transmembrane helix</keyword>
<organism evidence="2">
    <name type="scientific">Anguilla anguilla</name>
    <name type="common">European freshwater eel</name>
    <name type="synonym">Muraena anguilla</name>
    <dbReference type="NCBI Taxonomy" id="7936"/>
    <lineage>
        <taxon>Eukaryota</taxon>
        <taxon>Metazoa</taxon>
        <taxon>Chordata</taxon>
        <taxon>Craniata</taxon>
        <taxon>Vertebrata</taxon>
        <taxon>Euteleostomi</taxon>
        <taxon>Actinopterygii</taxon>
        <taxon>Neopterygii</taxon>
        <taxon>Teleostei</taxon>
        <taxon>Anguilliformes</taxon>
        <taxon>Anguillidae</taxon>
        <taxon>Anguilla</taxon>
    </lineage>
</organism>
<dbReference type="AlphaFoldDB" id="A0A0E9RA52"/>
<reference evidence="2" key="2">
    <citation type="journal article" date="2015" name="Fish Shellfish Immunol.">
        <title>Early steps in the European eel (Anguilla anguilla)-Vibrio vulnificus interaction in the gills: Role of the RtxA13 toxin.</title>
        <authorList>
            <person name="Callol A."/>
            <person name="Pajuelo D."/>
            <person name="Ebbesson L."/>
            <person name="Teles M."/>
            <person name="MacKenzie S."/>
            <person name="Amaro C."/>
        </authorList>
    </citation>
    <scope>NUCLEOTIDE SEQUENCE</scope>
</reference>
<sequence>MCARVCVCESVCERQRQRDCRWAVTIGTFTYFVTHMFQMILLG</sequence>
<keyword evidence="1" id="KW-0472">Membrane</keyword>
<protein>
    <submittedName>
        <fullName evidence="2">Uncharacterized protein</fullName>
    </submittedName>
</protein>
<keyword evidence="1" id="KW-0812">Transmembrane</keyword>
<proteinExistence type="predicted"/>
<evidence type="ECO:0000256" key="1">
    <source>
        <dbReference type="SAM" id="Phobius"/>
    </source>
</evidence>
<reference evidence="2" key="1">
    <citation type="submission" date="2014-11" db="EMBL/GenBank/DDBJ databases">
        <authorList>
            <person name="Amaro Gonzalez C."/>
        </authorList>
    </citation>
    <scope>NUCLEOTIDE SEQUENCE</scope>
</reference>
<accession>A0A0E9RA52</accession>
<feature type="transmembrane region" description="Helical" evidence="1">
    <location>
        <begin position="22"/>
        <end position="41"/>
    </location>
</feature>
<name>A0A0E9RA52_ANGAN</name>
<dbReference type="EMBL" id="GBXM01082608">
    <property type="protein sequence ID" value="JAH25969.1"/>
    <property type="molecule type" value="Transcribed_RNA"/>
</dbReference>
<evidence type="ECO:0000313" key="2">
    <source>
        <dbReference type="EMBL" id="JAH25969.1"/>
    </source>
</evidence>